<proteinExistence type="predicted"/>
<dbReference type="InterPro" id="IPR032002">
    <property type="entry name" value="IFS"/>
</dbReference>
<organism evidence="1 2">
    <name type="scientific">Streptococcus ictaluri 707-05</name>
    <dbReference type="NCBI Taxonomy" id="764299"/>
    <lineage>
        <taxon>Bacteria</taxon>
        <taxon>Bacillati</taxon>
        <taxon>Bacillota</taxon>
        <taxon>Bacilli</taxon>
        <taxon>Lactobacillales</taxon>
        <taxon>Streptococcaceae</taxon>
        <taxon>Streptococcus</taxon>
    </lineage>
</organism>
<dbReference type="RefSeq" id="WP_008088877.1">
    <property type="nucleotide sequence ID" value="NZ_AEUX02000006.1"/>
</dbReference>
<comment type="caution">
    <text evidence="1">The sequence shown here is derived from an EMBL/GenBank/DDBJ whole genome shotgun (WGS) entry which is preliminary data.</text>
</comment>
<dbReference type="AlphaFoldDB" id="G5K2H9"/>
<evidence type="ECO:0000313" key="2">
    <source>
        <dbReference type="Proteomes" id="UP000003330"/>
    </source>
</evidence>
<reference evidence="1 2" key="1">
    <citation type="journal article" date="2014" name="Int. J. Syst. Evol. Microbiol.">
        <title>Phylogenomics and the dynamic genome evolution of the genus Streptococcus.</title>
        <authorList>
            <consortium name="The Broad Institute Genome Sequencing Platform"/>
            <person name="Richards V.P."/>
            <person name="Palmer S.R."/>
            <person name="Pavinski Bitar P.D."/>
            <person name="Qin X."/>
            <person name="Weinstock G.M."/>
            <person name="Highlander S.K."/>
            <person name="Town C.D."/>
            <person name="Burne R.A."/>
            <person name="Stanhope M.J."/>
        </authorList>
    </citation>
    <scope>NUCLEOTIDE SEQUENCE [LARGE SCALE GENOMIC DNA]</scope>
    <source>
        <strain evidence="1 2">707-05</strain>
    </source>
</reference>
<sequence>MYKIPKGLEDYQKIFQEERSLKEFITFFIGKDKNYRITKRDSYMGDISDPEVILEYSIYPLYIKGKTQLKEKVEEALLEMSKSGKALYIYQVVQFINGENMLLNYYEELPFYLNRDQILSHVKQALADDHIRQEMKTYKTGEFAHYKDTMLDMVERIMDTF</sequence>
<protein>
    <submittedName>
        <fullName evidence="1">Uncharacterized protein</fullName>
    </submittedName>
</protein>
<dbReference type="Pfam" id="PF16718">
    <property type="entry name" value="IFS"/>
    <property type="match status" value="1"/>
</dbReference>
<dbReference type="Gene3D" id="1.25.40.520">
    <property type="match status" value="1"/>
</dbReference>
<gene>
    <name evidence="1" type="ORF">STRIC_0991</name>
</gene>
<dbReference type="Proteomes" id="UP000003330">
    <property type="component" value="Unassembled WGS sequence"/>
</dbReference>
<dbReference type="EMBL" id="AEUX02000006">
    <property type="protein sequence ID" value="EHI69459.1"/>
    <property type="molecule type" value="Genomic_DNA"/>
</dbReference>
<dbReference type="STRING" id="764299.STRIC_0991"/>
<keyword evidence="2" id="KW-1185">Reference proteome</keyword>
<evidence type="ECO:0000313" key="1">
    <source>
        <dbReference type="EMBL" id="EHI69459.1"/>
    </source>
</evidence>
<dbReference type="OrthoDB" id="2220416at2"/>
<accession>G5K2H9</accession>
<dbReference type="InterPro" id="IPR038509">
    <property type="entry name" value="IFS_sf"/>
</dbReference>
<name>G5K2H9_9STRE</name>